<dbReference type="GO" id="GO:0003700">
    <property type="term" value="F:DNA-binding transcription factor activity"/>
    <property type="evidence" value="ECO:0007669"/>
    <property type="project" value="TreeGrafter"/>
</dbReference>
<dbReference type="Gene3D" id="1.10.357.10">
    <property type="entry name" value="Tetracycline Repressor, domain 2"/>
    <property type="match status" value="1"/>
</dbReference>
<evidence type="ECO:0000256" key="1">
    <source>
        <dbReference type="ARBA" id="ARBA00023125"/>
    </source>
</evidence>
<dbReference type="PRINTS" id="PR00455">
    <property type="entry name" value="HTHTETR"/>
</dbReference>
<dbReference type="AlphaFoldDB" id="A0A066U6V9"/>
<gene>
    <name evidence="4" type="ORF">DV20_07280</name>
</gene>
<dbReference type="PROSITE" id="PS50977">
    <property type="entry name" value="HTH_TETR_2"/>
    <property type="match status" value="1"/>
</dbReference>
<dbReference type="PANTHER" id="PTHR30055">
    <property type="entry name" value="HTH-TYPE TRANSCRIPTIONAL REGULATOR RUTR"/>
    <property type="match status" value="1"/>
</dbReference>
<dbReference type="Proteomes" id="UP000027345">
    <property type="component" value="Unassembled WGS sequence"/>
</dbReference>
<comment type="caution">
    <text evidence="4">The sequence shown here is derived from an EMBL/GenBank/DDBJ whole genome shotgun (WGS) entry which is preliminary data.</text>
</comment>
<dbReference type="eggNOG" id="COG1309">
    <property type="taxonomic scope" value="Bacteria"/>
</dbReference>
<accession>A0A066U6V9</accession>
<dbReference type="GO" id="GO:0000976">
    <property type="term" value="F:transcription cis-regulatory region binding"/>
    <property type="evidence" value="ECO:0007669"/>
    <property type="project" value="TreeGrafter"/>
</dbReference>
<dbReference type="Pfam" id="PF00440">
    <property type="entry name" value="TetR_N"/>
    <property type="match status" value="1"/>
</dbReference>
<sequence>MDHSVRYDRLMPRKPMPDARERILETATRLFNRYGVHAVGMQQIIDECGCGKNLLYSQFTSKDELVVAYLRRCSGDWDDIVADAKAAASDAGPQLVELVREVGVRVNEPGSRGCPLRTTFAEFPEREHPAHQVSLDHFVRVRTQLRELAGETSAPDPERLADRIMFIIDGLYTNGPIFGAEGAKTAVAFAEDVVRTETTPAR</sequence>
<dbReference type="InterPro" id="IPR009057">
    <property type="entry name" value="Homeodomain-like_sf"/>
</dbReference>
<proteinExistence type="predicted"/>
<keyword evidence="1 2" id="KW-0238">DNA-binding</keyword>
<dbReference type="InterPro" id="IPR036271">
    <property type="entry name" value="Tet_transcr_reg_TetR-rel_C_sf"/>
</dbReference>
<dbReference type="STRING" id="287986.DV20_07280"/>
<reference evidence="4 5" key="1">
    <citation type="submission" date="2014-05" db="EMBL/GenBank/DDBJ databases">
        <title>Draft genome sequence of Amycolatopsis rifamycinica DSM 46095.</title>
        <authorList>
            <person name="Lal R."/>
            <person name="Saxena A."/>
            <person name="Kumari R."/>
            <person name="Mukherjee U."/>
            <person name="Singh P."/>
            <person name="Sangwan N."/>
            <person name="Mahato N.K."/>
        </authorList>
    </citation>
    <scope>NUCLEOTIDE SEQUENCE [LARGE SCALE GENOMIC DNA]</scope>
    <source>
        <strain evidence="4 5">DSM 46095</strain>
    </source>
</reference>
<dbReference type="InterPro" id="IPR050109">
    <property type="entry name" value="HTH-type_TetR-like_transc_reg"/>
</dbReference>
<protein>
    <recommendedName>
        <fullName evidence="3">HTH tetR-type domain-containing protein</fullName>
    </recommendedName>
</protein>
<dbReference type="SUPFAM" id="SSF48498">
    <property type="entry name" value="Tetracyclin repressor-like, C-terminal domain"/>
    <property type="match status" value="1"/>
</dbReference>
<dbReference type="PANTHER" id="PTHR30055:SF200">
    <property type="entry name" value="HTH-TYPE TRANSCRIPTIONAL REPRESSOR BDCR"/>
    <property type="match status" value="1"/>
</dbReference>
<evidence type="ECO:0000313" key="5">
    <source>
        <dbReference type="Proteomes" id="UP000027345"/>
    </source>
</evidence>
<evidence type="ECO:0000313" key="4">
    <source>
        <dbReference type="EMBL" id="KDN22830.1"/>
    </source>
</evidence>
<name>A0A066U6V9_9PSEU</name>
<feature type="domain" description="HTH tetR-type" evidence="3">
    <location>
        <begin position="17"/>
        <end position="77"/>
    </location>
</feature>
<keyword evidence="5" id="KW-1185">Reference proteome</keyword>
<organism evidence="4 5">
    <name type="scientific">Amycolatopsis rifamycinica</name>
    <dbReference type="NCBI Taxonomy" id="287986"/>
    <lineage>
        <taxon>Bacteria</taxon>
        <taxon>Bacillati</taxon>
        <taxon>Actinomycetota</taxon>
        <taxon>Actinomycetes</taxon>
        <taxon>Pseudonocardiales</taxon>
        <taxon>Pseudonocardiaceae</taxon>
        <taxon>Amycolatopsis</taxon>
    </lineage>
</organism>
<dbReference type="SUPFAM" id="SSF46689">
    <property type="entry name" value="Homeodomain-like"/>
    <property type="match status" value="1"/>
</dbReference>
<evidence type="ECO:0000259" key="3">
    <source>
        <dbReference type="PROSITE" id="PS50977"/>
    </source>
</evidence>
<evidence type="ECO:0000256" key="2">
    <source>
        <dbReference type="PROSITE-ProRule" id="PRU00335"/>
    </source>
</evidence>
<dbReference type="EMBL" id="JMQI01000014">
    <property type="protein sequence ID" value="KDN22830.1"/>
    <property type="molecule type" value="Genomic_DNA"/>
</dbReference>
<feature type="DNA-binding region" description="H-T-H motif" evidence="2">
    <location>
        <begin position="40"/>
        <end position="59"/>
    </location>
</feature>
<dbReference type="InterPro" id="IPR001647">
    <property type="entry name" value="HTH_TetR"/>
</dbReference>